<keyword evidence="2" id="KW-1185">Reference proteome</keyword>
<comment type="caution">
    <text evidence="1">The sequence shown here is derived from an EMBL/GenBank/DDBJ whole genome shotgun (WGS) entry which is preliminary data.</text>
</comment>
<accession>A0ACC1TNM0</accession>
<dbReference type="EMBL" id="MU795450">
    <property type="protein sequence ID" value="KAJ3806263.1"/>
    <property type="molecule type" value="Genomic_DNA"/>
</dbReference>
<sequence>IYTDGSCLAANSASARAGLGVYYGPNNPHNLAARIVGPQRNNRAELYAILAAIQHSTSTRRLELFSDSTYTIQSIVYGAGDNYQCNWDCPNGDLLKVITSWIASRPSTIVLTHVQSHTGNAHNDAADLLAKQGA</sequence>
<organism evidence="1 2">
    <name type="scientific">Lentinula aff. lateritia</name>
    <dbReference type="NCBI Taxonomy" id="2804960"/>
    <lineage>
        <taxon>Eukaryota</taxon>
        <taxon>Fungi</taxon>
        <taxon>Dikarya</taxon>
        <taxon>Basidiomycota</taxon>
        <taxon>Agaricomycotina</taxon>
        <taxon>Agaricomycetes</taxon>
        <taxon>Agaricomycetidae</taxon>
        <taxon>Agaricales</taxon>
        <taxon>Marasmiineae</taxon>
        <taxon>Omphalotaceae</taxon>
        <taxon>Lentinula</taxon>
    </lineage>
</organism>
<protein>
    <submittedName>
        <fullName evidence="1">Ribonuclease H-like domain-containing protein</fullName>
    </submittedName>
</protein>
<evidence type="ECO:0000313" key="1">
    <source>
        <dbReference type="EMBL" id="KAJ3806263.1"/>
    </source>
</evidence>
<feature type="non-terminal residue" evidence="1">
    <location>
        <position position="134"/>
    </location>
</feature>
<evidence type="ECO:0000313" key="2">
    <source>
        <dbReference type="Proteomes" id="UP001163835"/>
    </source>
</evidence>
<gene>
    <name evidence="1" type="ORF">F5876DRAFT_18072</name>
</gene>
<reference evidence="1" key="1">
    <citation type="submission" date="2022-09" db="EMBL/GenBank/DDBJ databases">
        <title>A Global Phylogenomic Analysis of the Shiitake Genus Lentinula.</title>
        <authorList>
            <consortium name="DOE Joint Genome Institute"/>
            <person name="Sierra-Patev S."/>
            <person name="Min B."/>
            <person name="Naranjo-Ortiz M."/>
            <person name="Looney B."/>
            <person name="Konkel Z."/>
            <person name="Slot J.C."/>
            <person name="Sakamoto Y."/>
            <person name="Steenwyk J.L."/>
            <person name="Rokas A."/>
            <person name="Carro J."/>
            <person name="Camarero S."/>
            <person name="Ferreira P."/>
            <person name="Molpeceres G."/>
            <person name="Ruiz-Duenas F.J."/>
            <person name="Serrano A."/>
            <person name="Henrissat B."/>
            <person name="Drula E."/>
            <person name="Hughes K.W."/>
            <person name="Mata J.L."/>
            <person name="Ishikawa N.K."/>
            <person name="Vargas-Isla R."/>
            <person name="Ushijima S."/>
            <person name="Smith C.A."/>
            <person name="Ahrendt S."/>
            <person name="Andreopoulos W."/>
            <person name="He G."/>
            <person name="Labutti K."/>
            <person name="Lipzen A."/>
            <person name="Ng V."/>
            <person name="Riley R."/>
            <person name="Sandor L."/>
            <person name="Barry K."/>
            <person name="Martinez A.T."/>
            <person name="Xiao Y."/>
            <person name="Gibbons J.G."/>
            <person name="Terashima K."/>
            <person name="Grigoriev I.V."/>
            <person name="Hibbett D.S."/>
        </authorList>
    </citation>
    <scope>NUCLEOTIDE SEQUENCE</scope>
    <source>
        <strain evidence="1">TMI1499</strain>
    </source>
</reference>
<name>A0ACC1TNM0_9AGAR</name>
<feature type="non-terminal residue" evidence="1">
    <location>
        <position position="1"/>
    </location>
</feature>
<proteinExistence type="predicted"/>
<dbReference type="Proteomes" id="UP001163835">
    <property type="component" value="Unassembled WGS sequence"/>
</dbReference>